<proteinExistence type="predicted"/>
<feature type="region of interest" description="Disordered" evidence="1">
    <location>
        <begin position="838"/>
        <end position="889"/>
    </location>
</feature>
<evidence type="ECO:0000313" key="3">
    <source>
        <dbReference type="Proteomes" id="UP000507470"/>
    </source>
</evidence>
<organism evidence="2 3">
    <name type="scientific">Mytilus coruscus</name>
    <name type="common">Sea mussel</name>
    <dbReference type="NCBI Taxonomy" id="42192"/>
    <lineage>
        <taxon>Eukaryota</taxon>
        <taxon>Metazoa</taxon>
        <taxon>Spiralia</taxon>
        <taxon>Lophotrochozoa</taxon>
        <taxon>Mollusca</taxon>
        <taxon>Bivalvia</taxon>
        <taxon>Autobranchia</taxon>
        <taxon>Pteriomorphia</taxon>
        <taxon>Mytilida</taxon>
        <taxon>Mytiloidea</taxon>
        <taxon>Mytilidae</taxon>
        <taxon>Mytilinae</taxon>
        <taxon>Mytilus</taxon>
    </lineage>
</organism>
<dbReference type="OrthoDB" id="6211717at2759"/>
<keyword evidence="3" id="KW-1185">Reference proteome</keyword>
<reference evidence="2 3" key="1">
    <citation type="submission" date="2020-06" db="EMBL/GenBank/DDBJ databases">
        <authorList>
            <person name="Li R."/>
            <person name="Bekaert M."/>
        </authorList>
    </citation>
    <scope>NUCLEOTIDE SEQUENCE [LARGE SCALE GENOMIC DNA]</scope>
    <source>
        <strain evidence="3">wild</strain>
    </source>
</reference>
<feature type="compositionally biased region" description="Acidic residues" evidence="1">
    <location>
        <begin position="868"/>
        <end position="885"/>
    </location>
</feature>
<feature type="compositionally biased region" description="Basic and acidic residues" evidence="1">
    <location>
        <begin position="49"/>
        <end position="59"/>
    </location>
</feature>
<feature type="compositionally biased region" description="Basic and acidic residues" evidence="1">
    <location>
        <begin position="74"/>
        <end position="90"/>
    </location>
</feature>
<protein>
    <submittedName>
        <fullName evidence="2">Uncharacterized protein</fullName>
    </submittedName>
</protein>
<feature type="region of interest" description="Disordered" evidence="1">
    <location>
        <begin position="1"/>
        <end position="101"/>
    </location>
</feature>
<sequence>MSSSEFTDNDTGTDKEEDTDDNMSEDDGVIGPSPQKRTWKVAFFGKRILRGDNEKDSGPTKKRRKTTTKVANKTGEKTKRLNDSEKDSGTAKKRQKNTTQIANKMGQTIRRRRIRKRVQCTECGVHQRNIWRHMKDTHQKTFHSKKKDNVVVTGKGYITYICPARKKNGRMKCGKVEKRLGDHLVRYHHIPRRSTRYTNLMAKAEPIIKREEISFTTEDDSSSSKGDDVRNTPVVISSSDEDMGQGTVKEECVKLESNQVVVILSSEEDIEVVEDTIRSDHSDIFYNNATIRAFTSYLIQNGIPKRDAMQCGAEAYHVWKNIDREKSIEGFLNSELICDWIERTMQTSKALSMIVGYLNSSVKLVQFMLKRDFVLKVHIIRAKVTISKIGMIIRYLKEEIKETTETKDSENIECYVGQSIHNPDDDRMSDSQPENEVNYIAERIETNSEETGSESELSGDEYCTEMTVLDRARIWHNPLAKQFFKWNTGVPYLSEEKTARQHMQQAFIIWHNISSNYLIQELLEKTALNGWFTENMDKMAPGSLSSYMGSYARLLEFLEENSKFPDGCAERLTRMILHIKHLRRSIAKRKKQRQAFVETENIQNMIKPDEIGKFLDCEVVKHCEGIAKEPAMEVVQRDFYDVRDLLLFRLLQTNAQRPMAVRSINEKIVNKAVMDKDGWATLMVCSHIKTTASQGAATIAVSPEIYFMLKNFIDMSKRIPHFTPDDNRSVFTTWPKSNENNQIVPLNSSQVNMAINRLWAQGPVKKTISATKLRKATVTHVRAENPGSRENLARHMAHDPNTADKYYQVYNSHQMAVPMSKLITNVMENRKDQLKKTIHWPKEGQTQDGQKEVTPLENAGGSKIIEENEKEDDNEDSEGTIDYDPELPPQSPLNIQELCEPPEEEEEQQFIVKHKRRFFDRQESIKIIEICADNINEGHLTSSAIKSSIERSDEGKLLFENLVQKHEEELTEKDVLKKIVDRVRTEARKVKKN</sequence>
<evidence type="ECO:0000313" key="2">
    <source>
        <dbReference type="EMBL" id="CAC5390824.1"/>
    </source>
</evidence>
<name>A0A6J8C6N0_MYTCO</name>
<accession>A0A6J8C6N0</accession>
<feature type="region of interest" description="Disordered" evidence="1">
    <location>
        <begin position="212"/>
        <end position="245"/>
    </location>
</feature>
<dbReference type="AlphaFoldDB" id="A0A6J8C6N0"/>
<feature type="compositionally biased region" description="Acidic residues" evidence="1">
    <location>
        <begin position="15"/>
        <end position="28"/>
    </location>
</feature>
<dbReference type="Proteomes" id="UP000507470">
    <property type="component" value="Unassembled WGS sequence"/>
</dbReference>
<dbReference type="EMBL" id="CACVKT020004641">
    <property type="protein sequence ID" value="CAC5390824.1"/>
    <property type="molecule type" value="Genomic_DNA"/>
</dbReference>
<gene>
    <name evidence="2" type="ORF">MCOR_25900</name>
</gene>
<evidence type="ECO:0000256" key="1">
    <source>
        <dbReference type="SAM" id="MobiDB-lite"/>
    </source>
</evidence>